<dbReference type="Proteomes" id="UP000019132">
    <property type="component" value="Unassembled WGS sequence"/>
</dbReference>
<dbReference type="InterPro" id="IPR029058">
    <property type="entry name" value="AB_hydrolase_fold"/>
</dbReference>
<dbReference type="GO" id="GO:0016020">
    <property type="term" value="C:membrane"/>
    <property type="evidence" value="ECO:0007669"/>
    <property type="project" value="TreeGrafter"/>
</dbReference>
<dbReference type="eggNOG" id="ENOG502SJH0">
    <property type="taxonomic scope" value="Eukaryota"/>
</dbReference>
<dbReference type="HOGENOM" id="CLU_020336_50_2_1"/>
<keyword evidence="3" id="KW-1185">Reference proteome</keyword>
<dbReference type="PANTHER" id="PTHR43798">
    <property type="entry name" value="MONOACYLGLYCEROL LIPASE"/>
    <property type="match status" value="1"/>
</dbReference>
<dbReference type="EnsemblProtists" id="PYU1_T011964">
    <property type="protein sequence ID" value="PYU1_T011964"/>
    <property type="gene ID" value="PYU1_G011938"/>
</dbReference>
<dbReference type="OMA" id="WFRPLSH"/>
<evidence type="ECO:0000313" key="2">
    <source>
        <dbReference type="EnsemblProtists" id="PYU1_T011964"/>
    </source>
</evidence>
<dbReference type="PANTHER" id="PTHR43798:SF33">
    <property type="entry name" value="HYDROLASE, PUTATIVE (AFU_ORTHOLOGUE AFUA_2G14860)-RELATED"/>
    <property type="match status" value="1"/>
</dbReference>
<dbReference type="InParanoid" id="K3X415"/>
<dbReference type="STRING" id="431595.K3X415"/>
<dbReference type="InterPro" id="IPR000073">
    <property type="entry name" value="AB_hydrolase_1"/>
</dbReference>
<dbReference type="EMBL" id="GL376621">
    <property type="status" value="NOT_ANNOTATED_CDS"/>
    <property type="molecule type" value="Genomic_DNA"/>
</dbReference>
<reference evidence="2" key="3">
    <citation type="submission" date="2015-02" db="UniProtKB">
        <authorList>
            <consortium name="EnsemblProtists"/>
        </authorList>
    </citation>
    <scope>IDENTIFICATION</scope>
    <source>
        <strain evidence="2">DAOM BR144</strain>
    </source>
</reference>
<dbReference type="Pfam" id="PF00561">
    <property type="entry name" value="Abhydrolase_1"/>
    <property type="match status" value="1"/>
</dbReference>
<dbReference type="SUPFAM" id="SSF53474">
    <property type="entry name" value="alpha/beta-Hydrolases"/>
    <property type="match status" value="1"/>
</dbReference>
<evidence type="ECO:0000313" key="3">
    <source>
        <dbReference type="Proteomes" id="UP000019132"/>
    </source>
</evidence>
<dbReference type="AlphaFoldDB" id="K3X415"/>
<reference evidence="3" key="1">
    <citation type="journal article" date="2010" name="Genome Biol.">
        <title>Genome sequence of the necrotrophic plant pathogen Pythium ultimum reveals original pathogenicity mechanisms and effector repertoire.</title>
        <authorList>
            <person name="Levesque C.A."/>
            <person name="Brouwer H."/>
            <person name="Cano L."/>
            <person name="Hamilton J.P."/>
            <person name="Holt C."/>
            <person name="Huitema E."/>
            <person name="Raffaele S."/>
            <person name="Robideau G.P."/>
            <person name="Thines M."/>
            <person name="Win J."/>
            <person name="Zerillo M.M."/>
            <person name="Beakes G.W."/>
            <person name="Boore J.L."/>
            <person name="Busam D."/>
            <person name="Dumas B."/>
            <person name="Ferriera S."/>
            <person name="Fuerstenberg S.I."/>
            <person name="Gachon C.M."/>
            <person name="Gaulin E."/>
            <person name="Govers F."/>
            <person name="Grenville-Briggs L."/>
            <person name="Horner N."/>
            <person name="Hostetler J."/>
            <person name="Jiang R.H."/>
            <person name="Johnson J."/>
            <person name="Krajaejun T."/>
            <person name="Lin H."/>
            <person name="Meijer H.J."/>
            <person name="Moore B."/>
            <person name="Morris P."/>
            <person name="Phuntmart V."/>
            <person name="Puiu D."/>
            <person name="Shetty J."/>
            <person name="Stajich J.E."/>
            <person name="Tripathy S."/>
            <person name="Wawra S."/>
            <person name="van West P."/>
            <person name="Whitty B.R."/>
            <person name="Coutinho P.M."/>
            <person name="Henrissat B."/>
            <person name="Martin F."/>
            <person name="Thomas P.D."/>
            <person name="Tyler B.M."/>
            <person name="De Vries R.P."/>
            <person name="Kamoun S."/>
            <person name="Yandell M."/>
            <person name="Tisserat N."/>
            <person name="Buell C.R."/>
        </authorList>
    </citation>
    <scope>NUCLEOTIDE SEQUENCE</scope>
    <source>
        <strain evidence="3">DAOM:BR144</strain>
    </source>
</reference>
<evidence type="ECO:0000259" key="1">
    <source>
        <dbReference type="Pfam" id="PF00561"/>
    </source>
</evidence>
<organism evidence="2 3">
    <name type="scientific">Globisporangium ultimum (strain ATCC 200006 / CBS 805.95 / DAOM BR144)</name>
    <name type="common">Pythium ultimum</name>
    <dbReference type="NCBI Taxonomy" id="431595"/>
    <lineage>
        <taxon>Eukaryota</taxon>
        <taxon>Sar</taxon>
        <taxon>Stramenopiles</taxon>
        <taxon>Oomycota</taxon>
        <taxon>Peronosporomycetes</taxon>
        <taxon>Pythiales</taxon>
        <taxon>Pythiaceae</taxon>
        <taxon>Globisporangium</taxon>
    </lineage>
</organism>
<proteinExistence type="predicted"/>
<sequence length="312" mass="34431">MRSSSSSSASPAIPPVFPNGASFRLYPNEKKTNYVHFEDSRPEQENPALIAVCLPGIGDSRRQFRFLAPLLHEQLGCRVFLGDLRGFGDSTEFDEDATKKYSAYSPESLADDVIQLLNELHAKHPQSAFILLGNSLSAGTMVLATTQAKHEGIKLKALVLLGPVLRDSPMNTWFRPLSHVLFRELYGAGIWLNYYKTLYPPGKAPDDLEQEIQLLKTHLKAKKANVVNTGRYARASKANVAAAVNNELGKFSKIPVLAFYGGKDPDYGNLQEELEWIKGAVPHVTCFEDPDGGHYPHVEDAQKVANAIAKIL</sequence>
<name>K3X415_GLOUD</name>
<dbReference type="Gene3D" id="3.40.50.1820">
    <property type="entry name" value="alpha/beta hydrolase"/>
    <property type="match status" value="1"/>
</dbReference>
<dbReference type="VEuPathDB" id="FungiDB:PYU1_G011938"/>
<accession>K3X415</accession>
<feature type="domain" description="AB hydrolase-1" evidence="1">
    <location>
        <begin position="52"/>
        <end position="300"/>
    </location>
</feature>
<reference evidence="3" key="2">
    <citation type="submission" date="2010-04" db="EMBL/GenBank/DDBJ databases">
        <authorList>
            <person name="Buell R."/>
            <person name="Hamilton J."/>
            <person name="Hostetler J."/>
        </authorList>
    </citation>
    <scope>NUCLEOTIDE SEQUENCE [LARGE SCALE GENOMIC DNA]</scope>
    <source>
        <strain evidence="3">DAOM:BR144</strain>
    </source>
</reference>
<protein>
    <recommendedName>
        <fullName evidence="1">AB hydrolase-1 domain-containing protein</fullName>
    </recommendedName>
</protein>
<dbReference type="InterPro" id="IPR050266">
    <property type="entry name" value="AB_hydrolase_sf"/>
</dbReference>